<feature type="region of interest" description="Disordered" evidence="1">
    <location>
        <begin position="339"/>
        <end position="360"/>
    </location>
</feature>
<dbReference type="PANTHER" id="PTHR40940">
    <property type="entry name" value="PROTEIN BATD-RELATED"/>
    <property type="match status" value="1"/>
</dbReference>
<dbReference type="Proteomes" id="UP000000233">
    <property type="component" value="Chromosome"/>
</dbReference>
<evidence type="ECO:0000256" key="1">
    <source>
        <dbReference type="SAM" id="MobiDB-lite"/>
    </source>
</evidence>
<dbReference type="Pfam" id="PF13584">
    <property type="entry name" value="BatD"/>
    <property type="match status" value="1"/>
</dbReference>
<name>A4VM50_STUS1</name>
<evidence type="ECO:0000259" key="3">
    <source>
        <dbReference type="Pfam" id="PF25607"/>
    </source>
</evidence>
<keyword evidence="2" id="KW-0472">Membrane</keyword>
<gene>
    <name evidence="4" type="ordered locus">PST_2399</name>
</gene>
<dbReference type="PANTHER" id="PTHR40940:SF1">
    <property type="entry name" value="PROTEIN BATD"/>
    <property type="match status" value="1"/>
</dbReference>
<feature type="domain" description="DUF7939" evidence="3">
    <location>
        <begin position="476"/>
        <end position="553"/>
    </location>
</feature>
<evidence type="ECO:0000313" key="5">
    <source>
        <dbReference type="Proteomes" id="UP000000233"/>
    </source>
</evidence>
<accession>A4VM50</accession>
<organism evidence="4 5">
    <name type="scientific">Stutzerimonas stutzeri (strain A1501)</name>
    <name type="common">Pseudomonas stutzeri</name>
    <dbReference type="NCBI Taxonomy" id="379731"/>
    <lineage>
        <taxon>Bacteria</taxon>
        <taxon>Pseudomonadati</taxon>
        <taxon>Pseudomonadota</taxon>
        <taxon>Gammaproteobacteria</taxon>
        <taxon>Pseudomonadales</taxon>
        <taxon>Pseudomonadaceae</taxon>
        <taxon>Stutzerimonas</taxon>
    </lineage>
</organism>
<dbReference type="InterPro" id="IPR025738">
    <property type="entry name" value="BatD"/>
</dbReference>
<keyword evidence="2" id="KW-0812">Transmembrane</keyword>
<dbReference type="HOGENOM" id="CLU_031701_1_0_6"/>
<keyword evidence="2" id="KW-1133">Transmembrane helix</keyword>
<sequence>MAAADSGRSRRAVAAKISLRTTQAPGNQSMKRLMAFLLLCILAGQATAAGLFARVDRTQLSIDETLELSLESQGGAVFGKPDLEPLEELFEVFDTRQVNQLSSSNGEARAITRWLITLRPRQTGYVVIPPLQLGDWRSEPITLLVQESLKSSEGDQLAPIFIDSSVDQESVYVQAQVILTLRIYHSVSLYDDSTLSPLQMPEALVERLGEPRTYEKTINGIRHGVIEVRYALFPQKSGELTIPAQLFSATTVTNGSSSVFGSRGGRSTQVRSPSIPLTVKAKPADYPVGAPWLPARSLTLVEAWSPEPQQAQAGESLTRSLLLKAEGLTSTQLPAIGSTPSAELRRYPDQPSLANEVSSAGLVGSREQREALIPTRSGPLQLPALEVVWWNTVEDRLERTTLEARTLDVADNPNLAPPAAEPPVLSAVPAEQAVLWPWQLSTALLALSTLIGFGLWLHARRQPAVQRALQPGPTPRSLLDDLRRACQANDTQATRQALDAWARQQPETLADMAARFVPLSDALDGLNGALYSEAGQRWQGDALWQAIQALPPASSPNLDQEQGALPPLYPR</sequence>
<keyword evidence="5" id="KW-1185">Reference proteome</keyword>
<dbReference type="EMBL" id="CP000304">
    <property type="protein sequence ID" value="ABP80051.1"/>
    <property type="molecule type" value="Genomic_DNA"/>
</dbReference>
<dbReference type="eggNOG" id="COG0457">
    <property type="taxonomic scope" value="Bacteria"/>
</dbReference>
<evidence type="ECO:0000313" key="4">
    <source>
        <dbReference type="EMBL" id="ABP80051.1"/>
    </source>
</evidence>
<feature type="region of interest" description="Disordered" evidence="1">
    <location>
        <begin position="552"/>
        <end position="571"/>
    </location>
</feature>
<dbReference type="KEGG" id="psa:PST_2399"/>
<dbReference type="InterPro" id="IPR057699">
    <property type="entry name" value="DUF7939"/>
</dbReference>
<feature type="transmembrane region" description="Helical" evidence="2">
    <location>
        <begin position="436"/>
        <end position="457"/>
    </location>
</feature>
<reference evidence="4 5" key="1">
    <citation type="journal article" date="2008" name="Proc. Natl. Acad. Sci. U.S.A.">
        <title>Nitrogen fixation island and rhizosphere competence traits in the genome of root-associated Pseudomonas stutzeri A1501.</title>
        <authorList>
            <person name="Yan Y."/>
            <person name="Yang J."/>
            <person name="Dou Y."/>
            <person name="Chen M."/>
            <person name="Ping S."/>
            <person name="Peng J."/>
            <person name="Lu W."/>
            <person name="Zhang W."/>
            <person name="Yao Z."/>
            <person name="Li H."/>
            <person name="Liu W."/>
            <person name="He S."/>
            <person name="Geng L."/>
            <person name="Zhang X."/>
            <person name="Yang F."/>
            <person name="Yu H."/>
            <person name="Zhan Y."/>
            <person name="Li D."/>
            <person name="Lin Z."/>
            <person name="Wang Y."/>
            <person name="Elmerich C."/>
            <person name="Lin M."/>
            <person name="Jin Q."/>
        </authorList>
    </citation>
    <scope>NUCLEOTIDE SEQUENCE [LARGE SCALE GENOMIC DNA]</scope>
    <source>
        <strain evidence="4 5">A1501</strain>
    </source>
</reference>
<proteinExistence type="predicted"/>
<dbReference type="Pfam" id="PF25607">
    <property type="entry name" value="DUF7939"/>
    <property type="match status" value="1"/>
</dbReference>
<evidence type="ECO:0000256" key="2">
    <source>
        <dbReference type="SAM" id="Phobius"/>
    </source>
</evidence>
<protein>
    <recommendedName>
        <fullName evidence="3">DUF7939 domain-containing protein</fullName>
    </recommendedName>
</protein>
<dbReference type="AlphaFoldDB" id="A4VM50"/>